<dbReference type="PANTHER" id="PTHR32089:SF119">
    <property type="entry name" value="METHYL-ACCEPTING CHEMOTAXIS PROTEIN CTPL"/>
    <property type="match status" value="1"/>
</dbReference>
<evidence type="ECO:0000256" key="2">
    <source>
        <dbReference type="ARBA" id="ARBA00022692"/>
    </source>
</evidence>
<evidence type="ECO:0000313" key="9">
    <source>
        <dbReference type="EMBL" id="MDQ2070284.1"/>
    </source>
</evidence>
<dbReference type="InterPro" id="IPR004089">
    <property type="entry name" value="MCPsignal_dom"/>
</dbReference>
<evidence type="ECO:0000313" key="10">
    <source>
        <dbReference type="Proteomes" id="UP001239019"/>
    </source>
</evidence>
<sequence length="481" mass="51274">MKQDQGLLDRFLPARSLGTEQRSRALNLVGISLALGVAGLFFTLRYHFLGMPQGALGVLLASLIALSCPLVLRFSGQLWLAQTLALTTLLALLFWLCFVANGVMSSPLFWFATVPVAAIFTGGWRHGWIWLGATVATILLIHFGEQGGWLMPLGQLPESAVRPMQLSSALVLVVVMAILASLFERARRRSVIGLQAMSRELEAAGVLMAERSQHIAVQAAQVSELLARQAGSRQALEGMLADLDSTGAQARSEAGQMADSAGQAEDNARTAGQLMQESVTELEQLAGAVNESGRELTRLKEESKALLDVVGMIESIARQTHRLALNASIEAARAGSEGRSFGVVAEEVRALAERSQAAAREIGQHIGRLVEGLSLGAEQMGSAAESMESGRERANQANVALGQILAAAVSLAEQSQVVARVSDEQGQIQTRLGQEFEGLHSSLERIGGASESIDEASRAVRRALRDMKERLAATHASGNAD</sequence>
<keyword evidence="10" id="KW-1185">Reference proteome</keyword>
<comment type="subcellular location">
    <subcellularLocation>
        <location evidence="1">Membrane</location>
        <topology evidence="1">Multi-pass membrane protein</topology>
    </subcellularLocation>
</comment>
<dbReference type="Pfam" id="PF00015">
    <property type="entry name" value="MCPsignal"/>
    <property type="match status" value="1"/>
</dbReference>
<evidence type="ECO:0000256" key="3">
    <source>
        <dbReference type="ARBA" id="ARBA00022989"/>
    </source>
</evidence>
<evidence type="ECO:0000259" key="8">
    <source>
        <dbReference type="PROSITE" id="PS50111"/>
    </source>
</evidence>
<name>A0ABU0W8B8_9GAMM</name>
<evidence type="ECO:0000256" key="1">
    <source>
        <dbReference type="ARBA" id="ARBA00004141"/>
    </source>
</evidence>
<feature type="domain" description="Methyl-accepting transducer" evidence="8">
    <location>
        <begin position="204"/>
        <end position="440"/>
    </location>
</feature>
<gene>
    <name evidence="9" type="ORF">RBH19_10370</name>
</gene>
<organism evidence="9 10">
    <name type="scientific">Natronospira bacteriovora</name>
    <dbReference type="NCBI Taxonomy" id="3069753"/>
    <lineage>
        <taxon>Bacteria</taxon>
        <taxon>Pseudomonadati</taxon>
        <taxon>Pseudomonadota</taxon>
        <taxon>Gammaproteobacteria</taxon>
        <taxon>Natronospirales</taxon>
        <taxon>Natronospiraceae</taxon>
        <taxon>Natronospira</taxon>
    </lineage>
</organism>
<feature type="transmembrane region" description="Helical" evidence="7">
    <location>
        <begin position="127"/>
        <end position="144"/>
    </location>
</feature>
<dbReference type="SMART" id="SM00283">
    <property type="entry name" value="MA"/>
    <property type="match status" value="1"/>
</dbReference>
<feature type="transmembrane region" description="Helical" evidence="7">
    <location>
        <begin position="164"/>
        <end position="183"/>
    </location>
</feature>
<dbReference type="RefSeq" id="WP_306728777.1">
    <property type="nucleotide sequence ID" value="NZ_JAVDDT010000006.1"/>
</dbReference>
<accession>A0ABU0W8B8</accession>
<dbReference type="Gene3D" id="1.10.287.950">
    <property type="entry name" value="Methyl-accepting chemotaxis protein"/>
    <property type="match status" value="1"/>
</dbReference>
<feature type="transmembrane region" description="Helical" evidence="7">
    <location>
        <begin position="54"/>
        <end position="72"/>
    </location>
</feature>
<dbReference type="SUPFAM" id="SSF58104">
    <property type="entry name" value="Methyl-accepting chemotaxis protein (MCP) signaling domain"/>
    <property type="match status" value="1"/>
</dbReference>
<dbReference type="EMBL" id="JAVDDT010000006">
    <property type="protein sequence ID" value="MDQ2070284.1"/>
    <property type="molecule type" value="Genomic_DNA"/>
</dbReference>
<dbReference type="PANTHER" id="PTHR32089">
    <property type="entry name" value="METHYL-ACCEPTING CHEMOTAXIS PROTEIN MCPB"/>
    <property type="match status" value="1"/>
</dbReference>
<evidence type="ECO:0000256" key="4">
    <source>
        <dbReference type="ARBA" id="ARBA00023136"/>
    </source>
</evidence>
<protein>
    <submittedName>
        <fullName evidence="9">Methyl-accepting chemotaxis protein</fullName>
    </submittedName>
</protein>
<evidence type="ECO:0000256" key="6">
    <source>
        <dbReference type="PROSITE-ProRule" id="PRU00284"/>
    </source>
</evidence>
<keyword evidence="4 7" id="KW-0472">Membrane</keyword>
<reference evidence="9 10" key="1">
    <citation type="submission" date="2023-08" db="EMBL/GenBank/DDBJ databases">
        <title>Whole-genome sequencing of halo(alkali)philic microorganisms from hypersaline lakes.</title>
        <authorList>
            <person name="Sorokin D.Y."/>
            <person name="Abbas B."/>
            <person name="Merkel A.Y."/>
        </authorList>
    </citation>
    <scope>NUCLEOTIDE SEQUENCE [LARGE SCALE GENOMIC DNA]</scope>
    <source>
        <strain evidence="9 10">AB-CW4</strain>
    </source>
</reference>
<feature type="transmembrane region" description="Helical" evidence="7">
    <location>
        <begin position="25"/>
        <end position="48"/>
    </location>
</feature>
<keyword evidence="3 7" id="KW-1133">Transmembrane helix</keyword>
<dbReference type="Proteomes" id="UP001239019">
    <property type="component" value="Unassembled WGS sequence"/>
</dbReference>
<comment type="caution">
    <text evidence="9">The sequence shown here is derived from an EMBL/GenBank/DDBJ whole genome shotgun (WGS) entry which is preliminary data.</text>
</comment>
<evidence type="ECO:0000256" key="7">
    <source>
        <dbReference type="SAM" id="Phobius"/>
    </source>
</evidence>
<evidence type="ECO:0000256" key="5">
    <source>
        <dbReference type="ARBA" id="ARBA00023224"/>
    </source>
</evidence>
<keyword evidence="5 6" id="KW-0807">Transducer</keyword>
<keyword evidence="2 7" id="KW-0812">Transmembrane</keyword>
<proteinExistence type="predicted"/>
<dbReference type="PROSITE" id="PS50111">
    <property type="entry name" value="CHEMOTAXIS_TRANSDUC_2"/>
    <property type="match status" value="1"/>
</dbReference>